<accession>A0A6J6E5U7</accession>
<evidence type="ECO:0000259" key="3">
    <source>
        <dbReference type="Pfam" id="PF13439"/>
    </source>
</evidence>
<dbReference type="CDD" id="cd03809">
    <property type="entry name" value="GT4_MtfB-like"/>
    <property type="match status" value="1"/>
</dbReference>
<dbReference type="GO" id="GO:0016757">
    <property type="term" value="F:glycosyltransferase activity"/>
    <property type="evidence" value="ECO:0007669"/>
    <property type="project" value="InterPro"/>
</dbReference>
<dbReference type="InterPro" id="IPR001296">
    <property type="entry name" value="Glyco_trans_1"/>
</dbReference>
<dbReference type="Gene3D" id="3.40.50.2000">
    <property type="entry name" value="Glycogen Phosphorylase B"/>
    <property type="match status" value="2"/>
</dbReference>
<sequence length="372" mass="41093">MRIAVNLLWCVPGVGGSEEYLVRQLFGLTENTHNCVVDVYAPKGFSTRQPRLSTHFNVVEAPSSCSRRVVRIVLEHTWLAWRTRRHDVVHHGGGSIPRWGNSSTVLTIHDVQWTEYPEYVAPVKGKYRQRVVPSARRGARRIVVPTHFVASTLVANFAASSEKISVVRHGVESDVLTHRTEEKVLRDRWNLGSGPVWAFPAITHPHKNHRFLVELMASTNGAWADPLVHLVCAGSAGSSDAEVKELIAQHALEDRIVMPGRISEQDRNGLLAMSEAMVFPSQYEGFGAPLIEAMHLGAAILASNCASIPEVVGDAGIVAPLEHDAWSEGLHQLRAQREELIRRGHQRAAHFTTALSGADLLEAYHMATGEPR</sequence>
<proteinExistence type="predicted"/>
<feature type="domain" description="Glycosyl transferase family 1" evidence="2">
    <location>
        <begin position="204"/>
        <end position="338"/>
    </location>
</feature>
<dbReference type="SUPFAM" id="SSF53756">
    <property type="entry name" value="UDP-Glycosyltransferase/glycogen phosphorylase"/>
    <property type="match status" value="1"/>
</dbReference>
<reference evidence="4" key="1">
    <citation type="submission" date="2020-05" db="EMBL/GenBank/DDBJ databases">
        <authorList>
            <person name="Chiriac C."/>
            <person name="Salcher M."/>
            <person name="Ghai R."/>
            <person name="Kavagutti S V."/>
        </authorList>
    </citation>
    <scope>NUCLEOTIDE SEQUENCE</scope>
</reference>
<protein>
    <submittedName>
        <fullName evidence="4">Unannotated protein</fullName>
    </submittedName>
</protein>
<gene>
    <name evidence="4" type="ORF">UFOPK1572_01340</name>
</gene>
<dbReference type="Pfam" id="PF00534">
    <property type="entry name" value="Glycos_transf_1"/>
    <property type="match status" value="1"/>
</dbReference>
<organism evidence="4">
    <name type="scientific">freshwater metagenome</name>
    <dbReference type="NCBI Taxonomy" id="449393"/>
    <lineage>
        <taxon>unclassified sequences</taxon>
        <taxon>metagenomes</taxon>
        <taxon>ecological metagenomes</taxon>
    </lineage>
</organism>
<name>A0A6J6E5U7_9ZZZZ</name>
<dbReference type="PANTHER" id="PTHR46401">
    <property type="entry name" value="GLYCOSYLTRANSFERASE WBBK-RELATED"/>
    <property type="match status" value="1"/>
</dbReference>
<dbReference type="GO" id="GO:0009103">
    <property type="term" value="P:lipopolysaccharide biosynthetic process"/>
    <property type="evidence" value="ECO:0007669"/>
    <property type="project" value="TreeGrafter"/>
</dbReference>
<evidence type="ECO:0000259" key="2">
    <source>
        <dbReference type="Pfam" id="PF00534"/>
    </source>
</evidence>
<dbReference type="EMBL" id="CAEZTC010000205">
    <property type="protein sequence ID" value="CAB4570639.1"/>
    <property type="molecule type" value="Genomic_DNA"/>
</dbReference>
<dbReference type="Pfam" id="PF13439">
    <property type="entry name" value="Glyco_transf_4"/>
    <property type="match status" value="1"/>
</dbReference>
<evidence type="ECO:0000256" key="1">
    <source>
        <dbReference type="ARBA" id="ARBA00022679"/>
    </source>
</evidence>
<evidence type="ECO:0000313" key="4">
    <source>
        <dbReference type="EMBL" id="CAB4570639.1"/>
    </source>
</evidence>
<feature type="domain" description="Glycosyltransferase subfamily 4-like N-terminal" evidence="3">
    <location>
        <begin position="14"/>
        <end position="174"/>
    </location>
</feature>
<dbReference type="AlphaFoldDB" id="A0A6J6E5U7"/>
<dbReference type="InterPro" id="IPR028098">
    <property type="entry name" value="Glyco_trans_4-like_N"/>
</dbReference>
<keyword evidence="1" id="KW-0808">Transferase</keyword>
<dbReference type="PANTHER" id="PTHR46401:SF2">
    <property type="entry name" value="GLYCOSYLTRANSFERASE WBBK-RELATED"/>
    <property type="match status" value="1"/>
</dbReference>